<organism evidence="1 2">
    <name type="scientific">Gemmata massiliana</name>
    <dbReference type="NCBI Taxonomy" id="1210884"/>
    <lineage>
        <taxon>Bacteria</taxon>
        <taxon>Pseudomonadati</taxon>
        <taxon>Planctomycetota</taxon>
        <taxon>Planctomycetia</taxon>
        <taxon>Gemmatales</taxon>
        <taxon>Gemmataceae</taxon>
        <taxon>Gemmata</taxon>
    </lineage>
</organism>
<reference evidence="1 2" key="1">
    <citation type="submission" date="2019-05" db="EMBL/GenBank/DDBJ databases">
        <authorList>
            <consortium name="Science for Life Laboratories"/>
        </authorList>
    </citation>
    <scope>NUCLEOTIDE SEQUENCE [LARGE SCALE GENOMIC DNA]</scope>
    <source>
        <strain evidence="1">Soil9</strain>
    </source>
</reference>
<dbReference type="Proteomes" id="UP000464178">
    <property type="component" value="Chromosome"/>
</dbReference>
<proteinExistence type="predicted"/>
<dbReference type="EMBL" id="LR593886">
    <property type="protein sequence ID" value="VTR96023.1"/>
    <property type="molecule type" value="Genomic_DNA"/>
</dbReference>
<dbReference type="AlphaFoldDB" id="A0A6P2D4M3"/>
<sequence>MPNALISTQTLNALADGYAGKAIEKCLEAINRDLIDRGHDGQVRKLVLTYTFTPDAQGRLKIAMKAKHTAPDLVPPETMAKYDQRAGGYVFNTECAGNPNQMTLDDLEEASDE</sequence>
<accession>A0A6P2D4M3</accession>
<name>A0A6P2D4M3_9BACT</name>
<keyword evidence="2" id="KW-1185">Reference proteome</keyword>
<gene>
    <name evidence="1" type="ORF">SOIL9_16910</name>
</gene>
<protein>
    <submittedName>
        <fullName evidence="1">Uncharacterized protein</fullName>
    </submittedName>
</protein>
<evidence type="ECO:0000313" key="2">
    <source>
        <dbReference type="Proteomes" id="UP000464178"/>
    </source>
</evidence>
<evidence type="ECO:0000313" key="1">
    <source>
        <dbReference type="EMBL" id="VTR96023.1"/>
    </source>
</evidence>
<dbReference type="RefSeq" id="WP_162670365.1">
    <property type="nucleotide sequence ID" value="NZ_LR593886.1"/>
</dbReference>
<dbReference type="KEGG" id="gms:SOIL9_16910"/>